<dbReference type="InterPro" id="IPR043502">
    <property type="entry name" value="DNA/RNA_pol_sf"/>
</dbReference>
<protein>
    <recommendedName>
        <fullName evidence="2">Reverse transcriptase domain-containing protein</fullName>
    </recommendedName>
</protein>
<organism evidence="3 4">
    <name type="scientific">Lolium multiflorum</name>
    <name type="common">Italian ryegrass</name>
    <name type="synonym">Lolium perenne subsp. multiflorum</name>
    <dbReference type="NCBI Taxonomy" id="4521"/>
    <lineage>
        <taxon>Eukaryota</taxon>
        <taxon>Viridiplantae</taxon>
        <taxon>Streptophyta</taxon>
        <taxon>Embryophyta</taxon>
        <taxon>Tracheophyta</taxon>
        <taxon>Spermatophyta</taxon>
        <taxon>Magnoliopsida</taxon>
        <taxon>Liliopsida</taxon>
        <taxon>Poales</taxon>
        <taxon>Poaceae</taxon>
        <taxon>BOP clade</taxon>
        <taxon>Pooideae</taxon>
        <taxon>Poodae</taxon>
        <taxon>Poeae</taxon>
        <taxon>Poeae Chloroplast Group 2 (Poeae type)</taxon>
        <taxon>Loliodinae</taxon>
        <taxon>Loliinae</taxon>
        <taxon>Lolium</taxon>
    </lineage>
</organism>
<dbReference type="Pfam" id="PF00078">
    <property type="entry name" value="RVT_1"/>
    <property type="match status" value="1"/>
</dbReference>
<reference evidence="3" key="1">
    <citation type="submission" date="2023-07" db="EMBL/GenBank/DDBJ databases">
        <title>A chromosome-level genome assembly of Lolium multiflorum.</title>
        <authorList>
            <person name="Chen Y."/>
            <person name="Copetti D."/>
            <person name="Kolliker R."/>
            <person name="Studer B."/>
        </authorList>
    </citation>
    <scope>NUCLEOTIDE SEQUENCE</scope>
    <source>
        <strain evidence="3">02402/16</strain>
        <tissue evidence="3">Leaf</tissue>
    </source>
</reference>
<feature type="compositionally biased region" description="Low complexity" evidence="1">
    <location>
        <begin position="24"/>
        <end position="38"/>
    </location>
</feature>
<comment type="caution">
    <text evidence="3">The sequence shown here is derived from an EMBL/GenBank/DDBJ whole genome shotgun (WGS) entry which is preliminary data.</text>
</comment>
<dbReference type="InterPro" id="IPR000477">
    <property type="entry name" value="RT_dom"/>
</dbReference>
<dbReference type="InterPro" id="IPR050951">
    <property type="entry name" value="Retrovirus_Pol_polyprotein"/>
</dbReference>
<keyword evidence="4" id="KW-1185">Reference proteome</keyword>
<evidence type="ECO:0000313" key="4">
    <source>
        <dbReference type="Proteomes" id="UP001231189"/>
    </source>
</evidence>
<dbReference type="EMBL" id="JAUUTY010000160">
    <property type="protein sequence ID" value="KAK1602906.1"/>
    <property type="molecule type" value="Genomic_DNA"/>
</dbReference>
<dbReference type="PANTHER" id="PTHR37984">
    <property type="entry name" value="PROTEIN CBG26694"/>
    <property type="match status" value="1"/>
</dbReference>
<accession>A0AAD8QIM7</accession>
<feature type="domain" description="Reverse transcriptase" evidence="2">
    <location>
        <begin position="59"/>
        <end position="134"/>
    </location>
</feature>
<feature type="compositionally biased region" description="Basic and acidic residues" evidence="1">
    <location>
        <begin position="44"/>
        <end position="54"/>
    </location>
</feature>
<dbReference type="Gene3D" id="3.30.70.270">
    <property type="match status" value="1"/>
</dbReference>
<name>A0AAD8QIM7_LOLMU</name>
<dbReference type="SUPFAM" id="SSF56672">
    <property type="entry name" value="DNA/RNA polymerases"/>
    <property type="match status" value="1"/>
</dbReference>
<proteinExistence type="predicted"/>
<evidence type="ECO:0000259" key="2">
    <source>
        <dbReference type="Pfam" id="PF00078"/>
    </source>
</evidence>
<feature type="region of interest" description="Disordered" evidence="1">
    <location>
        <begin position="1"/>
        <end position="54"/>
    </location>
</feature>
<evidence type="ECO:0000256" key="1">
    <source>
        <dbReference type="SAM" id="MobiDB-lite"/>
    </source>
</evidence>
<evidence type="ECO:0000313" key="3">
    <source>
        <dbReference type="EMBL" id="KAK1602906.1"/>
    </source>
</evidence>
<dbReference type="AlphaFoldDB" id="A0AAD8QIM7"/>
<dbReference type="Proteomes" id="UP001231189">
    <property type="component" value="Unassembled WGS sequence"/>
</dbReference>
<dbReference type="InterPro" id="IPR043128">
    <property type="entry name" value="Rev_trsase/Diguanyl_cyclase"/>
</dbReference>
<feature type="compositionally biased region" description="Polar residues" evidence="1">
    <location>
        <begin position="13"/>
        <end position="23"/>
    </location>
</feature>
<gene>
    <name evidence="3" type="ORF">QYE76_017455</name>
</gene>
<dbReference type="PANTHER" id="PTHR37984:SF5">
    <property type="entry name" value="PROTEIN NYNRIN-LIKE"/>
    <property type="match status" value="1"/>
</dbReference>
<sequence length="200" mass="21514">MIVNLPPGGVGTRNVSRSPAESGTTEAATTKAKAATEAGVNTVKGEENQKAEAKGHIGPLAGATYQRTMQRCLKDQIGRNVHTYVDDIAVMTRKGSDLISDLTETFENLRRYKMMLNPLKCVFGVPAGKLLGFIVSNSGIEVNPEKIKAILCIKRPTCLKDVQRLTGCVAAISRNSDAIIVVESGIAHSWPETWSSAFAR</sequence>